<dbReference type="STRING" id="626937.HMPREF3293_00061"/>
<dbReference type="AlphaFoldDB" id="A0A136Q8S9"/>
<dbReference type="EMBL" id="LSZW01000003">
    <property type="protein sequence ID" value="KXK67048.1"/>
    <property type="molecule type" value="Genomic_DNA"/>
</dbReference>
<dbReference type="Proteomes" id="UP000070366">
    <property type="component" value="Unassembled WGS sequence"/>
</dbReference>
<organism evidence="3 4">
    <name type="scientific">Christensenella minuta</name>
    <dbReference type="NCBI Taxonomy" id="626937"/>
    <lineage>
        <taxon>Bacteria</taxon>
        <taxon>Bacillati</taxon>
        <taxon>Bacillota</taxon>
        <taxon>Clostridia</taxon>
        <taxon>Christensenellales</taxon>
        <taxon>Christensenellaceae</taxon>
        <taxon>Christensenella</taxon>
    </lineage>
</organism>
<reference evidence="3 4" key="1">
    <citation type="submission" date="2016-02" db="EMBL/GenBank/DDBJ databases">
        <authorList>
            <person name="Wen L."/>
            <person name="He K."/>
            <person name="Yang H."/>
        </authorList>
    </citation>
    <scope>NUCLEOTIDE SEQUENCE [LARGE SCALE GENOMIC DNA]</scope>
    <source>
        <strain evidence="3 4">DSM 22607</strain>
    </source>
</reference>
<dbReference type="InterPro" id="IPR050463">
    <property type="entry name" value="Gfo/Idh/MocA_oxidrdct_glycsds"/>
</dbReference>
<sequence>MKKVNVAVIGMNFGKEFVKLYQKHPNVGKVAICQRSPEALRKTGEELGIEESMRFTNFDDVCASKEIDAIHIITPILDHYKQSLASLEAGKHTACTVPMATTVDELKSLCDAQEKSGKVYMMMETAVYTREYLYVKHLVESGQMGRIQLVRGSHMQDMGLTGWPEYWLGFPPFWYGTHAISPLLMINKTEALSVIGHGSGHISEDLAERYGSPFACETLTFRLKDTDVVAEATRSLYETVRQYRESFDVYGTKMSYEWDQIAEEGSVLFEGGESARRFHAPDTDDLLIDELKPFTKREVILNKDNVSFIQGSGHGGSHPHLVQEFIASIVEEREPLLNAKMSANITAAGICGHESCLRGGEKIMIPKF</sequence>
<dbReference type="GO" id="GO:0000166">
    <property type="term" value="F:nucleotide binding"/>
    <property type="evidence" value="ECO:0007669"/>
    <property type="project" value="InterPro"/>
</dbReference>
<dbReference type="PANTHER" id="PTHR43818">
    <property type="entry name" value="BCDNA.GH03377"/>
    <property type="match status" value="1"/>
</dbReference>
<dbReference type="SUPFAM" id="SSF51735">
    <property type="entry name" value="NAD(P)-binding Rossmann-fold domains"/>
    <property type="match status" value="1"/>
</dbReference>
<dbReference type="PANTHER" id="PTHR43818:SF11">
    <property type="entry name" value="BCDNA.GH03377"/>
    <property type="match status" value="1"/>
</dbReference>
<dbReference type="SUPFAM" id="SSF55347">
    <property type="entry name" value="Glyceraldehyde-3-phosphate dehydrogenase-like, C-terminal domain"/>
    <property type="match status" value="1"/>
</dbReference>
<dbReference type="Gene3D" id="3.40.50.720">
    <property type="entry name" value="NAD(P)-binding Rossmann-like Domain"/>
    <property type="match status" value="1"/>
</dbReference>
<dbReference type="GO" id="GO:0016491">
    <property type="term" value="F:oxidoreductase activity"/>
    <property type="evidence" value="ECO:0007669"/>
    <property type="project" value="UniProtKB-KW"/>
</dbReference>
<evidence type="ECO:0000313" key="4">
    <source>
        <dbReference type="Proteomes" id="UP000070366"/>
    </source>
</evidence>
<keyword evidence="1" id="KW-0560">Oxidoreductase</keyword>
<dbReference type="KEGG" id="cmiu:B1H56_11655"/>
<accession>A0A136Q8S9</accession>
<feature type="domain" description="Gfo/Idh/MocA-like oxidoreductase N-terminal" evidence="2">
    <location>
        <begin position="4"/>
        <end position="122"/>
    </location>
</feature>
<dbReference type="OrthoDB" id="9815825at2"/>
<dbReference type="InterPro" id="IPR036291">
    <property type="entry name" value="NAD(P)-bd_dom_sf"/>
</dbReference>
<evidence type="ECO:0000256" key="1">
    <source>
        <dbReference type="ARBA" id="ARBA00023002"/>
    </source>
</evidence>
<protein>
    <submittedName>
        <fullName evidence="3">Oxidoreductase, NAD-binding domain protein</fullName>
    </submittedName>
</protein>
<dbReference type="Pfam" id="PF01408">
    <property type="entry name" value="GFO_IDH_MocA"/>
    <property type="match status" value="1"/>
</dbReference>
<dbReference type="InterPro" id="IPR000683">
    <property type="entry name" value="Gfo/Idh/MocA-like_OxRdtase_N"/>
</dbReference>
<dbReference type="RefSeq" id="WP_066523536.1">
    <property type="nucleotide sequence ID" value="NZ_CABMOF010000021.1"/>
</dbReference>
<evidence type="ECO:0000313" key="3">
    <source>
        <dbReference type="EMBL" id="KXK67048.1"/>
    </source>
</evidence>
<dbReference type="PATRIC" id="fig|626937.4.peg.62"/>
<keyword evidence="4" id="KW-1185">Reference proteome</keyword>
<evidence type="ECO:0000259" key="2">
    <source>
        <dbReference type="Pfam" id="PF01408"/>
    </source>
</evidence>
<proteinExistence type="predicted"/>
<dbReference type="Gene3D" id="3.30.360.10">
    <property type="entry name" value="Dihydrodipicolinate Reductase, domain 2"/>
    <property type="match status" value="1"/>
</dbReference>
<comment type="caution">
    <text evidence="3">The sequence shown here is derived from an EMBL/GenBank/DDBJ whole genome shotgun (WGS) entry which is preliminary data.</text>
</comment>
<gene>
    <name evidence="3" type="ORF">HMPREF3293_00061</name>
</gene>
<name>A0A136Q8S9_9FIRM</name>